<dbReference type="SUPFAM" id="SSF56112">
    <property type="entry name" value="Protein kinase-like (PK-like)"/>
    <property type="match status" value="1"/>
</dbReference>
<keyword evidence="2" id="KW-0067">ATP-binding</keyword>
<dbReference type="Proteomes" id="UP000615446">
    <property type="component" value="Unassembled WGS sequence"/>
</dbReference>
<evidence type="ECO:0000313" key="5">
    <source>
        <dbReference type="Proteomes" id="UP000615446"/>
    </source>
</evidence>
<dbReference type="PROSITE" id="PS50011">
    <property type="entry name" value="PROTEIN_KINASE_DOM"/>
    <property type="match status" value="1"/>
</dbReference>
<dbReference type="InterPro" id="IPR051681">
    <property type="entry name" value="Ser/Thr_Kinases-Pseudokinases"/>
</dbReference>
<dbReference type="InterPro" id="IPR000719">
    <property type="entry name" value="Prot_kinase_dom"/>
</dbReference>
<keyword evidence="4" id="KW-0808">Transferase</keyword>
<comment type="caution">
    <text evidence="4">The sequence shown here is derived from an EMBL/GenBank/DDBJ whole genome shotgun (WGS) entry which is preliminary data.</text>
</comment>
<dbReference type="Pfam" id="PF07714">
    <property type="entry name" value="PK_Tyr_Ser-Thr"/>
    <property type="match status" value="1"/>
</dbReference>
<dbReference type="InterPro" id="IPR001245">
    <property type="entry name" value="Ser-Thr/Tyr_kinase_cat_dom"/>
</dbReference>
<dbReference type="InterPro" id="IPR011009">
    <property type="entry name" value="Kinase-like_dom_sf"/>
</dbReference>
<evidence type="ECO:0000256" key="2">
    <source>
        <dbReference type="ARBA" id="ARBA00022840"/>
    </source>
</evidence>
<dbReference type="OrthoDB" id="2421573at2759"/>
<dbReference type="GO" id="GO:0004674">
    <property type="term" value="F:protein serine/threonine kinase activity"/>
    <property type="evidence" value="ECO:0007669"/>
    <property type="project" value="TreeGrafter"/>
</dbReference>
<dbReference type="PANTHER" id="PTHR44329:SF298">
    <property type="entry name" value="MIXED LINEAGE KINASE DOMAIN-LIKE PROTEIN"/>
    <property type="match status" value="1"/>
</dbReference>
<name>A0A8H3L9S5_9GLOM</name>
<dbReference type="PANTHER" id="PTHR44329">
    <property type="entry name" value="SERINE/THREONINE-PROTEIN KINASE TNNI3K-RELATED"/>
    <property type="match status" value="1"/>
</dbReference>
<sequence length="686" mass="80355">MIVFSAVWRNGPLYYRHDKCIRDSNKEVALKFLGNSPNPTEFVINEVEKYLTKNSYTRDSNREVVLNFLCNSQNSTEFVIDEAKKYSMKNDEFHILYGISQDPDTNDYVLVQKNFTWIGKNEKIDCFIQERLLKINKCEDVIFEWIPFDQFNHIEKIGNNNLMTIYSAVWTDGPLYYQYNKYTRNSNKTVNLKNLHNSQNFIEFVINEAEKYITNNDDFFVLYGISQNPDTNDYVLVLNWSSGNDNIDNFIQERQLKINKQFEWIPYNRFNKIRNKGNGYFITVCSATWGYREVALLCYNVYQKFLDKIQESDNSFKLYGISRNKNVNDYILVFQNDYCAEYGEKYCKGGFSTVYSAMWKDGPLKYFSKEEMCIRTSNKKVALKCIDGSANLNDKFLNEVKEYSIKKMDDILNVYGISQVPTTKNFIIVLEYAEGGSYRDWMNKNYKDFDWKNRIQTLLSIIKGLKGIHQNEKVHHDLHPGNILFLTKNLNIFSKKSLFISDMGLCKDVDNTNEVKIYGVLPYTAPEVLRSEAYTKKADIYSFSMIMYFTATGKQPFINCAHDGLLALDICNGTRPEISEKEAPKCYIELMKRCWDSNPDNRPDVAEIHDKIRSLYDFCVNSKNNESYATEIRKQFKEAENYRKLPYSSFKKNKQHPQAIYTTRLLNPFTKDLQNSECLSCAITDN</sequence>
<protein>
    <submittedName>
        <fullName evidence="4">Kinase-like domain-containing protein</fullName>
    </submittedName>
</protein>
<dbReference type="AlphaFoldDB" id="A0A8H3L9S5"/>
<keyword evidence="4" id="KW-0418">Kinase</keyword>
<keyword evidence="1" id="KW-0547">Nucleotide-binding</keyword>
<evidence type="ECO:0000256" key="1">
    <source>
        <dbReference type="ARBA" id="ARBA00022741"/>
    </source>
</evidence>
<dbReference type="Gene3D" id="1.10.510.10">
    <property type="entry name" value="Transferase(Phosphotransferase) domain 1"/>
    <property type="match status" value="1"/>
</dbReference>
<evidence type="ECO:0000259" key="3">
    <source>
        <dbReference type="PROSITE" id="PS50011"/>
    </source>
</evidence>
<feature type="domain" description="Protein kinase" evidence="3">
    <location>
        <begin position="340"/>
        <end position="612"/>
    </location>
</feature>
<dbReference type="EMBL" id="BLAL01000068">
    <property type="protein sequence ID" value="GES83229.1"/>
    <property type="molecule type" value="Genomic_DNA"/>
</dbReference>
<proteinExistence type="predicted"/>
<evidence type="ECO:0000313" key="4">
    <source>
        <dbReference type="EMBL" id="GES83229.1"/>
    </source>
</evidence>
<accession>A0A8H3L9S5</accession>
<reference evidence="4" key="1">
    <citation type="submission" date="2019-10" db="EMBL/GenBank/DDBJ databases">
        <title>Conservation and host-specific expression of non-tandemly repeated heterogenous ribosome RNA gene in arbuscular mycorrhizal fungi.</title>
        <authorList>
            <person name="Maeda T."/>
            <person name="Kobayashi Y."/>
            <person name="Nakagawa T."/>
            <person name="Ezawa T."/>
            <person name="Yamaguchi K."/>
            <person name="Bino T."/>
            <person name="Nishimoto Y."/>
            <person name="Shigenobu S."/>
            <person name="Kawaguchi M."/>
        </authorList>
    </citation>
    <scope>NUCLEOTIDE SEQUENCE</scope>
    <source>
        <strain evidence="4">HR1</strain>
    </source>
</reference>
<gene>
    <name evidence="4" type="ORF">RCL2_001039000</name>
</gene>
<dbReference type="GO" id="GO:0005524">
    <property type="term" value="F:ATP binding"/>
    <property type="evidence" value="ECO:0007669"/>
    <property type="project" value="UniProtKB-KW"/>
</dbReference>
<organism evidence="4 5">
    <name type="scientific">Rhizophagus clarus</name>
    <dbReference type="NCBI Taxonomy" id="94130"/>
    <lineage>
        <taxon>Eukaryota</taxon>
        <taxon>Fungi</taxon>
        <taxon>Fungi incertae sedis</taxon>
        <taxon>Mucoromycota</taxon>
        <taxon>Glomeromycotina</taxon>
        <taxon>Glomeromycetes</taxon>
        <taxon>Glomerales</taxon>
        <taxon>Glomeraceae</taxon>
        <taxon>Rhizophagus</taxon>
    </lineage>
</organism>